<name>A0A7T0KG32_9CORY</name>
<accession>A0A7T0KG32</accession>
<sequence length="246" mass="27913">MSKIDINQLLETYHNSYMDYDITVEPVASSLPVDEEQDGEEWYERREAEPMPTWKQALRTFGGRVSKRPSREQLERNAAYYAFCQGLVEQIVTEQDEHSYWEFMEWEFATIDELAWEIGIYPRDLVAELRQQVVDTVAQTTDLLAYFVAMEPAIRRGTHPMLAGHDQSSRAYIVGRSWMVQANQESGVVNFNKQPGADAPGGAEKAVLIDLKWQPSVPGVVVEVGTDLADFSEAVCDVSVGWWGAR</sequence>
<dbReference type="AlphaFoldDB" id="A0A7T0KG32"/>
<proteinExistence type="predicted"/>
<reference evidence="1 2" key="1">
    <citation type="submission" date="2020-11" db="EMBL/GenBank/DDBJ databases">
        <title>Corynebacterium sp. ZJ-599.</title>
        <authorList>
            <person name="Zhou J."/>
        </authorList>
    </citation>
    <scope>NUCLEOTIDE SEQUENCE [LARGE SCALE GENOMIC DNA]</scope>
    <source>
        <strain evidence="1 2">ZJ-599</strain>
    </source>
</reference>
<organism evidence="1 2">
    <name type="scientific">Corynebacterium lizhenjunii</name>
    <dbReference type="NCBI Taxonomy" id="2709394"/>
    <lineage>
        <taxon>Bacteria</taxon>
        <taxon>Bacillati</taxon>
        <taxon>Actinomycetota</taxon>
        <taxon>Actinomycetes</taxon>
        <taxon>Mycobacteriales</taxon>
        <taxon>Corynebacteriaceae</taxon>
        <taxon>Corynebacterium</taxon>
    </lineage>
</organism>
<dbReference type="KEGG" id="cliz:G7Y31_04495"/>
<keyword evidence="2" id="KW-1185">Reference proteome</keyword>
<dbReference type="Proteomes" id="UP000594681">
    <property type="component" value="Chromosome"/>
</dbReference>
<evidence type="ECO:0000313" key="1">
    <source>
        <dbReference type="EMBL" id="QPK79957.1"/>
    </source>
</evidence>
<dbReference type="RefSeq" id="WP_165009003.1">
    <property type="nucleotide sequence ID" value="NZ_CP064954.1"/>
</dbReference>
<gene>
    <name evidence="1" type="ORF">G7Y31_04495</name>
</gene>
<dbReference type="EMBL" id="CP064954">
    <property type="protein sequence ID" value="QPK79957.1"/>
    <property type="molecule type" value="Genomic_DNA"/>
</dbReference>
<evidence type="ECO:0000313" key="2">
    <source>
        <dbReference type="Proteomes" id="UP000594681"/>
    </source>
</evidence>
<protein>
    <submittedName>
        <fullName evidence="1">Uncharacterized protein</fullName>
    </submittedName>
</protein>